<dbReference type="SUPFAM" id="SSF51735">
    <property type="entry name" value="NAD(P)-binding Rossmann-fold domains"/>
    <property type="match status" value="1"/>
</dbReference>
<dbReference type="EMBL" id="AFVQ02000016">
    <property type="protein sequence ID" value="KLI03736.1"/>
    <property type="molecule type" value="Genomic_DNA"/>
</dbReference>
<dbReference type="InterPro" id="IPR036291">
    <property type="entry name" value="NAD(P)-bd_dom_sf"/>
</dbReference>
<keyword evidence="2" id="KW-1185">Reference proteome</keyword>
<reference evidence="1 2" key="1">
    <citation type="journal article" date="2011" name="J. Bacteriol.">
        <title>Draft genome sequence of Sporolactobacillus inulinus strain CASD, an efficient D-lactic acid-producing bacterium with high-concentration lactate tolerance capability.</title>
        <authorList>
            <person name="Yu B."/>
            <person name="Su F."/>
            <person name="Wang L."/>
            <person name="Xu K."/>
            <person name="Zhao B."/>
            <person name="Xu P."/>
        </authorList>
    </citation>
    <scope>NUCLEOTIDE SEQUENCE [LARGE SCALE GENOMIC DNA]</scope>
    <source>
        <strain evidence="1 2">CASD</strain>
    </source>
</reference>
<name>A0A0U1QST2_9BACL</name>
<dbReference type="Proteomes" id="UP000035553">
    <property type="component" value="Unassembled WGS sequence"/>
</dbReference>
<gene>
    <name evidence="1" type="ORF">SINU_01230</name>
</gene>
<comment type="caution">
    <text evidence="1">The sequence shown here is derived from an EMBL/GenBank/DDBJ whole genome shotgun (WGS) entry which is preliminary data.</text>
</comment>
<evidence type="ECO:0008006" key="3">
    <source>
        <dbReference type="Google" id="ProtNLM"/>
    </source>
</evidence>
<evidence type="ECO:0000313" key="2">
    <source>
        <dbReference type="Proteomes" id="UP000035553"/>
    </source>
</evidence>
<dbReference type="AlphaFoldDB" id="A0A0U1QST2"/>
<proteinExistence type="predicted"/>
<dbReference type="Gene3D" id="3.40.50.720">
    <property type="entry name" value="NAD(P)-binding Rossmann-like Domain"/>
    <property type="match status" value="1"/>
</dbReference>
<organism evidence="1 2">
    <name type="scientific">Sporolactobacillus inulinus CASD</name>
    <dbReference type="NCBI Taxonomy" id="1069536"/>
    <lineage>
        <taxon>Bacteria</taxon>
        <taxon>Bacillati</taxon>
        <taxon>Bacillota</taxon>
        <taxon>Bacilli</taxon>
        <taxon>Bacillales</taxon>
        <taxon>Sporolactobacillaceae</taxon>
        <taxon>Sporolactobacillus</taxon>
    </lineage>
</organism>
<dbReference type="RefSeq" id="WP_010024024.1">
    <property type="nucleotide sequence ID" value="NZ_AFVQ02000016.1"/>
</dbReference>
<dbReference type="OrthoDB" id="2360403at2"/>
<accession>A0A0U1QST2</accession>
<evidence type="ECO:0000313" key="1">
    <source>
        <dbReference type="EMBL" id="KLI03736.1"/>
    </source>
</evidence>
<protein>
    <recommendedName>
        <fullName evidence="3">Quinate/shikimate 5-dehydrogenase/glutamyl-tRNA reductase domain-containing protein</fullName>
    </recommendedName>
</protein>
<sequence length="339" mass="37778">MTSDTQRIERELSYLKGIKAKTAAFISTTARKSSGLRVLPRRSALGFTAINFLVTEMNQARVCFCALDGRVDYIFIDIEHKQDLTLIHEARRLITRSKVLTCKPNDATIESCDLLIRHHYADRLENKSVLVIGSGNLSTKIALRLAERQANVHLQSRNQQKTVQIAEALNLILPKFSPPIQAIEEPQQHYTMMISFLSAERIIGPNYLPLLNTHSLVIDGGINNFTTPFIQGALAKGVACYRLDVRIAFLYHLLLLSNEAEAFFSQVMGRITVPDKRYDMVSGGIIGNQGDLIVDQVMTPTQVVGIADGFGGVKPPSEYTQDEKQRIAHSLKALNSNQE</sequence>